<protein>
    <submittedName>
        <fullName evidence="1">Uncharacterized protein</fullName>
    </submittedName>
</protein>
<dbReference type="AlphaFoldDB" id="A0A844ZBQ5"/>
<name>A0A844ZBQ5_9SPHN</name>
<proteinExistence type="predicted"/>
<dbReference type="Proteomes" id="UP000433104">
    <property type="component" value="Unassembled WGS sequence"/>
</dbReference>
<evidence type="ECO:0000313" key="1">
    <source>
        <dbReference type="EMBL" id="MXO84447.1"/>
    </source>
</evidence>
<reference evidence="1 2" key="1">
    <citation type="submission" date="2019-12" db="EMBL/GenBank/DDBJ databases">
        <title>Genomic-based taxomic classification of the family Erythrobacteraceae.</title>
        <authorList>
            <person name="Xu L."/>
        </authorList>
    </citation>
    <scope>NUCLEOTIDE SEQUENCE [LARGE SCALE GENOMIC DNA]</scope>
    <source>
        <strain evidence="1 2">MCCC 1A09962</strain>
    </source>
</reference>
<dbReference type="EMBL" id="WTYW01000001">
    <property type="protein sequence ID" value="MXO84447.1"/>
    <property type="molecule type" value="Genomic_DNA"/>
</dbReference>
<evidence type="ECO:0000313" key="2">
    <source>
        <dbReference type="Proteomes" id="UP000433104"/>
    </source>
</evidence>
<sequence length="254" mass="29100">MLARPYLVHAGDCTARYPPARLQFDAAPDKIAKQETNRAERAVQHRRRSRFSDGPAIDIERNIYIIEAVPLLGRDASPKQNSRIVSMVRYSDAWSVGIDVGIRRRRNLNADTNFVDPRHRFDRRCWQRLVEHFQTKHEFRFDGGEPALENLKVDLPIAFISNGVGKNGADQSIGAEAFALRRIYLPDFPTADLFLPQIESAILNFVSCRKRGRSLPRIRRDATAILASFYESACNRFRAIHRIIPLPFHYSNSV</sequence>
<keyword evidence="2" id="KW-1185">Reference proteome</keyword>
<gene>
    <name evidence="1" type="ORF">GRI38_00140</name>
</gene>
<organism evidence="1 2">
    <name type="scientific">Parapontixanthobacter aurantiacus</name>
    <dbReference type="NCBI Taxonomy" id="1463599"/>
    <lineage>
        <taxon>Bacteria</taxon>
        <taxon>Pseudomonadati</taxon>
        <taxon>Pseudomonadota</taxon>
        <taxon>Alphaproteobacteria</taxon>
        <taxon>Sphingomonadales</taxon>
        <taxon>Erythrobacteraceae</taxon>
        <taxon>Parapontixanthobacter</taxon>
    </lineage>
</organism>
<accession>A0A844ZBQ5</accession>
<comment type="caution">
    <text evidence="1">The sequence shown here is derived from an EMBL/GenBank/DDBJ whole genome shotgun (WGS) entry which is preliminary data.</text>
</comment>